<dbReference type="GO" id="GO:0004175">
    <property type="term" value="F:endopeptidase activity"/>
    <property type="evidence" value="ECO:0007669"/>
    <property type="project" value="TreeGrafter"/>
</dbReference>
<feature type="chain" id="PRO_5017542533" evidence="1">
    <location>
        <begin position="20"/>
        <end position="535"/>
    </location>
</feature>
<feature type="domain" description="Tail specific protease" evidence="2">
    <location>
        <begin position="320"/>
        <end position="510"/>
    </location>
</feature>
<dbReference type="SMART" id="SM00245">
    <property type="entry name" value="TSPc"/>
    <property type="match status" value="1"/>
</dbReference>
<dbReference type="InterPro" id="IPR029045">
    <property type="entry name" value="ClpP/crotonase-like_dom_sf"/>
</dbReference>
<dbReference type="AlphaFoldDB" id="A0A3D9MZK1"/>
<evidence type="ECO:0000259" key="2">
    <source>
        <dbReference type="SMART" id="SM00245"/>
    </source>
</evidence>
<keyword evidence="1" id="KW-0732">Signal</keyword>
<organism evidence="3 4">
    <name type="scientific">Winogradskyella pacifica</name>
    <dbReference type="NCBI Taxonomy" id="664642"/>
    <lineage>
        <taxon>Bacteria</taxon>
        <taxon>Pseudomonadati</taxon>
        <taxon>Bacteroidota</taxon>
        <taxon>Flavobacteriia</taxon>
        <taxon>Flavobacteriales</taxon>
        <taxon>Flavobacteriaceae</taxon>
        <taxon>Winogradskyella</taxon>
    </lineage>
</organism>
<proteinExistence type="predicted"/>
<keyword evidence="4" id="KW-1185">Reference proteome</keyword>
<evidence type="ECO:0000313" key="4">
    <source>
        <dbReference type="Proteomes" id="UP000256919"/>
    </source>
</evidence>
<dbReference type="SUPFAM" id="SSF52096">
    <property type="entry name" value="ClpP/crotonase"/>
    <property type="match status" value="1"/>
</dbReference>
<dbReference type="GO" id="GO:0030288">
    <property type="term" value="C:outer membrane-bounded periplasmic space"/>
    <property type="evidence" value="ECO:0007669"/>
    <property type="project" value="TreeGrafter"/>
</dbReference>
<gene>
    <name evidence="3" type="ORF">DFQ09_102322</name>
</gene>
<dbReference type="PROSITE" id="PS51257">
    <property type="entry name" value="PROKAR_LIPOPROTEIN"/>
    <property type="match status" value="1"/>
</dbReference>
<accession>A0A3D9MZK1</accession>
<dbReference type="EMBL" id="QREI01000002">
    <property type="protein sequence ID" value="REE25731.1"/>
    <property type="molecule type" value="Genomic_DNA"/>
</dbReference>
<dbReference type="GO" id="GO:0006508">
    <property type="term" value="P:proteolysis"/>
    <property type="evidence" value="ECO:0007669"/>
    <property type="project" value="InterPro"/>
</dbReference>
<dbReference type="RefSeq" id="WP_115808708.1">
    <property type="nucleotide sequence ID" value="NZ_QREI01000002.1"/>
</dbReference>
<dbReference type="Pfam" id="PF03572">
    <property type="entry name" value="Peptidase_S41"/>
    <property type="match status" value="1"/>
</dbReference>
<dbReference type="InterPro" id="IPR005151">
    <property type="entry name" value="Tail-specific_protease"/>
</dbReference>
<reference evidence="3 4" key="1">
    <citation type="submission" date="2018-07" db="EMBL/GenBank/DDBJ databases">
        <title>Genomic Encyclopedia of Type Strains, Phase III (KMG-III): the genomes of soil and plant-associated and newly described type strains.</title>
        <authorList>
            <person name="Whitman W."/>
        </authorList>
    </citation>
    <scope>NUCLEOTIDE SEQUENCE [LARGE SCALE GENOMIC DNA]</scope>
    <source>
        <strain evidence="3 4">CECT 7948</strain>
    </source>
</reference>
<dbReference type="PANTHER" id="PTHR32060">
    <property type="entry name" value="TAIL-SPECIFIC PROTEASE"/>
    <property type="match status" value="1"/>
</dbReference>
<sequence length="535" mass="61136">MRKTLLFTLCITLLLASCASVEKHNLQVTKLHPVEDLHEDIDKVYDQLQRHHPHLYQFTSKTVLDFKFDSLKNAIDEPMDSRTFYKQLAAVTKYIGQGHMSLSPPSERLNRKERKALNKTKFELNNLDFEYLDDKLFIVHARGADTVLINAEVLKVEDETPQDLIKNYTKTIASDGYNTTFHNRVAGTRFMSYYANDKGRFDSISLTLKHSDSTFVKQYKRILKVDTTSIKNDSIKKDSLKVVEVKKVKLTKAERKANKLKYKAQRKYNRSHGYIASRNEYTRNLNFVGKDSSVALLKIRGFSNGNYKDFYEESFKTLDSLQTEVLVIDLRNNFGGRLSEITDLYSYLTDENYTMINRSEVNTRFPLLKSVMSNTTPNTVKAFAGLMSPVLFTIDLFKTQKKGDTLYYKFKSAKEQEPKPLNFKGKIYVLINGNSFSASSILSTKLQGTNRATFVGEETGGAYNGTVAGFYKVYEMPNTKVRARIGLAHIDAPNKTAPDGYGVKPDVELLPSYKDRLQSVDPELEWILEDIAQKP</sequence>
<evidence type="ECO:0000313" key="3">
    <source>
        <dbReference type="EMBL" id="REE25731.1"/>
    </source>
</evidence>
<feature type="signal peptide" evidence="1">
    <location>
        <begin position="1"/>
        <end position="19"/>
    </location>
</feature>
<evidence type="ECO:0000256" key="1">
    <source>
        <dbReference type="SAM" id="SignalP"/>
    </source>
</evidence>
<name>A0A3D9MZK1_9FLAO</name>
<dbReference type="Proteomes" id="UP000256919">
    <property type="component" value="Unassembled WGS sequence"/>
</dbReference>
<dbReference type="GO" id="GO:0007165">
    <property type="term" value="P:signal transduction"/>
    <property type="evidence" value="ECO:0007669"/>
    <property type="project" value="TreeGrafter"/>
</dbReference>
<comment type="caution">
    <text evidence="3">The sequence shown here is derived from an EMBL/GenBank/DDBJ whole genome shotgun (WGS) entry which is preliminary data.</text>
</comment>
<dbReference type="Gene3D" id="3.90.226.10">
    <property type="entry name" value="2-enoyl-CoA Hydratase, Chain A, domain 1"/>
    <property type="match status" value="1"/>
</dbReference>
<dbReference type="PANTHER" id="PTHR32060:SF30">
    <property type="entry name" value="CARBOXY-TERMINAL PROCESSING PROTEASE CTPA"/>
    <property type="match status" value="1"/>
</dbReference>
<dbReference type="GO" id="GO:0008236">
    <property type="term" value="F:serine-type peptidase activity"/>
    <property type="evidence" value="ECO:0007669"/>
    <property type="project" value="InterPro"/>
</dbReference>
<protein>
    <submittedName>
        <fullName evidence="3">Peptidase S41-like protein</fullName>
    </submittedName>
</protein>
<dbReference type="OrthoDB" id="5480566at2"/>